<accession>R7QQN2</accession>
<evidence type="ECO:0000313" key="3">
    <source>
        <dbReference type="Proteomes" id="UP000012073"/>
    </source>
</evidence>
<evidence type="ECO:0000313" key="2">
    <source>
        <dbReference type="EMBL" id="CDF39695.1"/>
    </source>
</evidence>
<protein>
    <submittedName>
        <fullName evidence="2">Uncharacterized protein</fullName>
    </submittedName>
</protein>
<keyword evidence="3" id="KW-1185">Reference proteome</keyword>
<reference evidence="3" key="1">
    <citation type="journal article" date="2013" name="Proc. Natl. Acad. Sci. U.S.A.">
        <title>Genome structure and metabolic features in the red seaweed Chondrus crispus shed light on evolution of the Archaeplastida.</title>
        <authorList>
            <person name="Collen J."/>
            <person name="Porcel B."/>
            <person name="Carre W."/>
            <person name="Ball S.G."/>
            <person name="Chaparro C."/>
            <person name="Tonon T."/>
            <person name="Barbeyron T."/>
            <person name="Michel G."/>
            <person name="Noel B."/>
            <person name="Valentin K."/>
            <person name="Elias M."/>
            <person name="Artiguenave F."/>
            <person name="Arun A."/>
            <person name="Aury J.M."/>
            <person name="Barbosa-Neto J.F."/>
            <person name="Bothwell J.H."/>
            <person name="Bouget F.Y."/>
            <person name="Brillet L."/>
            <person name="Cabello-Hurtado F."/>
            <person name="Capella-Gutierrez S."/>
            <person name="Charrier B."/>
            <person name="Cladiere L."/>
            <person name="Cock J.M."/>
            <person name="Coelho S.M."/>
            <person name="Colleoni C."/>
            <person name="Czjzek M."/>
            <person name="Da Silva C."/>
            <person name="Delage L."/>
            <person name="Denoeud F."/>
            <person name="Deschamps P."/>
            <person name="Dittami S.M."/>
            <person name="Gabaldon T."/>
            <person name="Gachon C.M."/>
            <person name="Groisillier A."/>
            <person name="Herve C."/>
            <person name="Jabbari K."/>
            <person name="Katinka M."/>
            <person name="Kloareg B."/>
            <person name="Kowalczyk N."/>
            <person name="Labadie K."/>
            <person name="Leblanc C."/>
            <person name="Lopez P.J."/>
            <person name="McLachlan D.H."/>
            <person name="Meslet-Cladiere L."/>
            <person name="Moustafa A."/>
            <person name="Nehr Z."/>
            <person name="Nyvall Collen P."/>
            <person name="Panaud O."/>
            <person name="Partensky F."/>
            <person name="Poulain J."/>
            <person name="Rensing S.A."/>
            <person name="Rousvoal S."/>
            <person name="Samson G."/>
            <person name="Symeonidi A."/>
            <person name="Weissenbach J."/>
            <person name="Zambounis A."/>
            <person name="Wincker P."/>
            <person name="Boyen C."/>
        </authorList>
    </citation>
    <scope>NUCLEOTIDE SEQUENCE [LARGE SCALE GENOMIC DNA]</scope>
    <source>
        <strain evidence="3">cv. Stackhouse</strain>
    </source>
</reference>
<dbReference type="AlphaFoldDB" id="R7QQN2"/>
<organism evidence="2 3">
    <name type="scientific">Chondrus crispus</name>
    <name type="common">Carrageen Irish moss</name>
    <name type="synonym">Polymorpha crispa</name>
    <dbReference type="NCBI Taxonomy" id="2769"/>
    <lineage>
        <taxon>Eukaryota</taxon>
        <taxon>Rhodophyta</taxon>
        <taxon>Florideophyceae</taxon>
        <taxon>Rhodymeniophycidae</taxon>
        <taxon>Gigartinales</taxon>
        <taxon>Gigartinaceae</taxon>
        <taxon>Chondrus</taxon>
    </lineage>
</organism>
<feature type="region of interest" description="Disordered" evidence="1">
    <location>
        <begin position="59"/>
        <end position="84"/>
    </location>
</feature>
<dbReference type="KEGG" id="ccp:CHC_T00006744001"/>
<dbReference type="GeneID" id="17317726"/>
<dbReference type="RefSeq" id="XP_005709989.1">
    <property type="nucleotide sequence ID" value="XM_005709932.1"/>
</dbReference>
<dbReference type="Gramene" id="CDF39695">
    <property type="protein sequence ID" value="CDF39695"/>
    <property type="gene ID" value="CHC_T00006744001"/>
</dbReference>
<name>R7QQN2_CHOCR</name>
<proteinExistence type="predicted"/>
<gene>
    <name evidence="2" type="ORF">CHC_T00006744001</name>
</gene>
<dbReference type="Proteomes" id="UP000012073">
    <property type="component" value="Unassembled WGS sequence"/>
</dbReference>
<sequence length="189" mass="20831">MTEKIYDTRPHRQQFVTSFQATDGYLPFRLLPPPLKRCAPATPSSPPRAPLHPSAIKRLSAFPAPNPPFPSQNPKGSPRFLHGTQPQTSAIVCTSSTTAASSSHHHTLVPPHVACCTPAAFTHLTFASRPSVHQLSPHSPYSRLFSCHHGCPEVLPLHQRALPSHQHQALSLRCPPYPQSLPRHERHCS</sequence>
<dbReference type="EMBL" id="HG002070">
    <property type="protein sequence ID" value="CDF39695.1"/>
    <property type="molecule type" value="Genomic_DNA"/>
</dbReference>
<evidence type="ECO:0000256" key="1">
    <source>
        <dbReference type="SAM" id="MobiDB-lite"/>
    </source>
</evidence>